<name>A0A938Y2F7_9BACL</name>
<dbReference type="AlphaFoldDB" id="A0A938Y2F7"/>
<gene>
    <name evidence="2" type="ORF">JOD01_002791</name>
</gene>
<reference evidence="2" key="1">
    <citation type="submission" date="2021-01" db="EMBL/GenBank/DDBJ databases">
        <title>Genomic Encyclopedia of Type Strains, Phase IV (KMG-IV): sequencing the most valuable type-strain genomes for metagenomic binning, comparative biology and taxonomic classification.</title>
        <authorList>
            <person name="Goeker M."/>
        </authorList>
    </citation>
    <scope>NUCLEOTIDE SEQUENCE</scope>
    <source>
        <strain evidence="2">DSM 25523</strain>
    </source>
</reference>
<dbReference type="EMBL" id="JAFBEB010000010">
    <property type="protein sequence ID" value="MBM7591164.1"/>
    <property type="molecule type" value="Genomic_DNA"/>
</dbReference>
<proteinExistence type="predicted"/>
<keyword evidence="3" id="KW-1185">Reference proteome</keyword>
<dbReference type="Pfam" id="PF05133">
    <property type="entry name" value="SPP1_portal"/>
    <property type="match status" value="1"/>
</dbReference>
<sequence length="538" mass="59782">MAVMNTVPKTLAQLHQDKPATAADAQAWITENGSWLRNLLDKHKHWMEEAQVETFQAAYDGFLQSIDERDRSRGDDVNNKLQVNYAQLIIDTVVDYMLGKPIVWAFDPGDEKVPEALLEAYRKELLALLRGGNAQRVLAEQLRQGSIAYYSGIIAWVDENGEIDYEEFPVQEIVPVYDTRGRLQLVIRYYQVETIAAGSDQAVTRTKVELYDSRYITYFLSDETGQGYTLDQEEAITGNPIEHKAGRIPVSIYVNGTPARYSKRNQRAGTSDLGNGVLTLLENYAAVMSDKSNTVDRLLDQYLLLAGVDVDENEVIKMRKARAIALKSKESNAQFIAPTQDDQAVENHLDRLRETIHEMTFTPKLADLTGATATEIKIKYANLDIKAGKKELYFAASIKQLVEILTDLLNAKRLAEANVENVYAVLTGAAQPPGSVPLYNADWVLWTINRNMPQNFSEIAQIVAQLAGIVPDEYLYELLWFIDDPQQALDDMKQQKEEALKANMDALGFGGEFGQTGNEGGQGSNNGDAGGGNTGGQA</sequence>
<dbReference type="Proteomes" id="UP000717624">
    <property type="component" value="Unassembled WGS sequence"/>
</dbReference>
<protein>
    <submittedName>
        <fullName evidence="2">SPP1 family phage portal protein</fullName>
    </submittedName>
</protein>
<feature type="region of interest" description="Disordered" evidence="1">
    <location>
        <begin position="510"/>
        <end position="538"/>
    </location>
</feature>
<evidence type="ECO:0000256" key="1">
    <source>
        <dbReference type="SAM" id="MobiDB-lite"/>
    </source>
</evidence>
<comment type="caution">
    <text evidence="2">The sequence shown here is derived from an EMBL/GenBank/DDBJ whole genome shotgun (WGS) entry which is preliminary data.</text>
</comment>
<dbReference type="RefSeq" id="WP_204518901.1">
    <property type="nucleotide sequence ID" value="NZ_BAABIN010000012.1"/>
</dbReference>
<organism evidence="2 3">
    <name type="scientific">Brevibacillus fulvus</name>
    <dbReference type="NCBI Taxonomy" id="1125967"/>
    <lineage>
        <taxon>Bacteria</taxon>
        <taxon>Bacillati</taxon>
        <taxon>Bacillota</taxon>
        <taxon>Bacilli</taxon>
        <taxon>Bacillales</taxon>
        <taxon>Paenibacillaceae</taxon>
        <taxon>Brevibacillus</taxon>
    </lineage>
</organism>
<evidence type="ECO:0000313" key="3">
    <source>
        <dbReference type="Proteomes" id="UP000717624"/>
    </source>
</evidence>
<accession>A0A938Y2F7</accession>
<dbReference type="InterPro" id="IPR021145">
    <property type="entry name" value="Portal_protein_SPP1_Gp6-like"/>
</dbReference>
<evidence type="ECO:0000313" key="2">
    <source>
        <dbReference type="EMBL" id="MBM7591164.1"/>
    </source>
</evidence>